<dbReference type="Pfam" id="PF07690">
    <property type="entry name" value="MFS_1"/>
    <property type="match status" value="1"/>
</dbReference>
<feature type="transmembrane region" description="Helical" evidence="5">
    <location>
        <begin position="408"/>
        <end position="427"/>
    </location>
</feature>
<comment type="subcellular location">
    <subcellularLocation>
        <location evidence="1">Membrane</location>
        <topology evidence="1">Multi-pass membrane protein</topology>
    </subcellularLocation>
</comment>
<protein>
    <submittedName>
        <fullName evidence="7">Gentisate transporter</fullName>
    </submittedName>
</protein>
<dbReference type="SUPFAM" id="SSF103473">
    <property type="entry name" value="MFS general substrate transporter"/>
    <property type="match status" value="1"/>
</dbReference>
<feature type="transmembrane region" description="Helical" evidence="5">
    <location>
        <begin position="342"/>
        <end position="366"/>
    </location>
</feature>
<feature type="transmembrane region" description="Helical" evidence="5">
    <location>
        <begin position="290"/>
        <end position="311"/>
    </location>
</feature>
<feature type="transmembrane region" description="Helical" evidence="5">
    <location>
        <begin position="255"/>
        <end position="275"/>
    </location>
</feature>
<dbReference type="InterPro" id="IPR020846">
    <property type="entry name" value="MFS_dom"/>
</dbReference>
<dbReference type="PANTHER" id="PTHR23508">
    <property type="entry name" value="CARBOXYLIC ACID TRANSPORTER PROTEIN HOMOLOG"/>
    <property type="match status" value="1"/>
</dbReference>
<feature type="transmembrane region" description="Helical" evidence="5">
    <location>
        <begin position="21"/>
        <end position="43"/>
    </location>
</feature>
<keyword evidence="4 5" id="KW-0472">Membrane</keyword>
<feature type="transmembrane region" description="Helical" evidence="5">
    <location>
        <begin position="174"/>
        <end position="192"/>
    </location>
</feature>
<feature type="transmembrane region" description="Helical" evidence="5">
    <location>
        <begin position="55"/>
        <end position="76"/>
    </location>
</feature>
<evidence type="ECO:0000313" key="7">
    <source>
        <dbReference type="EMBL" id="VVN79131.1"/>
    </source>
</evidence>
<feature type="transmembrane region" description="Helical" evidence="5">
    <location>
        <begin position="318"/>
        <end position="336"/>
    </location>
</feature>
<dbReference type="InterPro" id="IPR011701">
    <property type="entry name" value="MFS"/>
</dbReference>
<evidence type="ECO:0000256" key="2">
    <source>
        <dbReference type="ARBA" id="ARBA00022692"/>
    </source>
</evidence>
<dbReference type="PANTHER" id="PTHR23508:SF10">
    <property type="entry name" value="CARBOXYLIC ACID TRANSPORTER PROTEIN HOMOLOG"/>
    <property type="match status" value="1"/>
</dbReference>
<gene>
    <name evidence="7" type="primary">genK_2</name>
    <name evidence="7" type="ORF">PS704_00954</name>
</gene>
<dbReference type="AlphaFoldDB" id="A0A5E7AUY2"/>
<name>A0A5E7AUY2_PSEFL</name>
<dbReference type="CDD" id="cd17365">
    <property type="entry name" value="MFS_PcaK_like"/>
    <property type="match status" value="1"/>
</dbReference>
<evidence type="ECO:0000313" key="8">
    <source>
        <dbReference type="Proteomes" id="UP000326557"/>
    </source>
</evidence>
<dbReference type="InterPro" id="IPR005829">
    <property type="entry name" value="Sugar_transporter_CS"/>
</dbReference>
<accession>A0A5E7AUY2</accession>
<dbReference type="Proteomes" id="UP000326557">
    <property type="component" value="Unassembled WGS sequence"/>
</dbReference>
<evidence type="ECO:0000259" key="6">
    <source>
        <dbReference type="PROSITE" id="PS50850"/>
    </source>
</evidence>
<evidence type="ECO:0000256" key="4">
    <source>
        <dbReference type="ARBA" id="ARBA00023136"/>
    </source>
</evidence>
<feature type="domain" description="Major facilitator superfamily (MFS) profile" evidence="6">
    <location>
        <begin position="22"/>
        <end position="432"/>
    </location>
</feature>
<dbReference type="RefSeq" id="WP_150636727.1">
    <property type="nucleotide sequence ID" value="NZ_CABVHP010000002.1"/>
</dbReference>
<keyword evidence="2 5" id="KW-0812">Transmembrane</keyword>
<dbReference type="GO" id="GO:0046943">
    <property type="term" value="F:carboxylic acid transmembrane transporter activity"/>
    <property type="evidence" value="ECO:0007669"/>
    <property type="project" value="TreeGrafter"/>
</dbReference>
<dbReference type="InterPro" id="IPR036259">
    <property type="entry name" value="MFS_trans_sf"/>
</dbReference>
<feature type="transmembrane region" description="Helical" evidence="5">
    <location>
        <begin position="146"/>
        <end position="168"/>
    </location>
</feature>
<dbReference type="EMBL" id="CABVHP010000002">
    <property type="protein sequence ID" value="VVN79131.1"/>
    <property type="molecule type" value="Genomic_DNA"/>
</dbReference>
<sequence>MRTIDVAALLNGAKLNSFHTSLLLWSALIIIFDGYDLVIYGVVLPSLMKDWGLTALQAGLLGSCALLGMMVGALTFGSLSDRIGRRKAITTCVVLFSGVTFINGFARTPEEFALCRFVAGIGIGGVMPNVIALMNEYSPNRLRGRLISIIFAGYAVGGVVSAALGMLLIPRWGWSSVFFVAAVPLFVLPLLVRQLPESINFLLRKGQVNSAQQLLQKAEPSYAPQANDTFHLEAGQAPKVSIVQTFQEGRLTNTLLLWLAFCCSLLMIYGISAWLPKLMNTAGYGVNSSIGFLLVLNFGAIFGSLFGGWLADRLGLGRVLLCFLILSSLVLSLMAVKAPLPVLYTLIAIAGGGTFGAQILANAFAVQYYPAHIRSTGLGWAMGIGRIGAIIGPMLGAAIHGADLPMEFSFLAFAIPGLIGASAIGVFQIRVKRRAQASLDPQSVKTLQSTTPSSLDV</sequence>
<organism evidence="7 8">
    <name type="scientific">Pseudomonas fluorescens</name>
    <dbReference type="NCBI Taxonomy" id="294"/>
    <lineage>
        <taxon>Bacteria</taxon>
        <taxon>Pseudomonadati</taxon>
        <taxon>Pseudomonadota</taxon>
        <taxon>Gammaproteobacteria</taxon>
        <taxon>Pseudomonadales</taxon>
        <taxon>Pseudomonadaceae</taxon>
        <taxon>Pseudomonas</taxon>
    </lineage>
</organism>
<dbReference type="PROSITE" id="PS50850">
    <property type="entry name" value="MFS"/>
    <property type="match status" value="1"/>
</dbReference>
<dbReference type="Gene3D" id="1.20.1250.20">
    <property type="entry name" value="MFS general substrate transporter like domains"/>
    <property type="match status" value="1"/>
</dbReference>
<evidence type="ECO:0000256" key="1">
    <source>
        <dbReference type="ARBA" id="ARBA00004141"/>
    </source>
</evidence>
<evidence type="ECO:0000256" key="5">
    <source>
        <dbReference type="SAM" id="Phobius"/>
    </source>
</evidence>
<feature type="transmembrane region" description="Helical" evidence="5">
    <location>
        <begin position="88"/>
        <end position="106"/>
    </location>
</feature>
<proteinExistence type="predicted"/>
<feature type="transmembrane region" description="Helical" evidence="5">
    <location>
        <begin position="378"/>
        <end position="402"/>
    </location>
</feature>
<keyword evidence="3 5" id="KW-1133">Transmembrane helix</keyword>
<dbReference type="PROSITE" id="PS00217">
    <property type="entry name" value="SUGAR_TRANSPORT_2"/>
    <property type="match status" value="1"/>
</dbReference>
<dbReference type="GO" id="GO:0005886">
    <property type="term" value="C:plasma membrane"/>
    <property type="evidence" value="ECO:0007669"/>
    <property type="project" value="TreeGrafter"/>
</dbReference>
<reference evidence="7 8" key="1">
    <citation type="submission" date="2019-09" db="EMBL/GenBank/DDBJ databases">
        <authorList>
            <person name="Chandra G."/>
            <person name="Truman W A."/>
        </authorList>
    </citation>
    <scope>NUCLEOTIDE SEQUENCE [LARGE SCALE GENOMIC DNA]</scope>
    <source>
        <strain evidence="7">PS704</strain>
    </source>
</reference>
<evidence type="ECO:0000256" key="3">
    <source>
        <dbReference type="ARBA" id="ARBA00022989"/>
    </source>
</evidence>
<dbReference type="OrthoDB" id="7066727at2"/>
<feature type="transmembrane region" description="Helical" evidence="5">
    <location>
        <begin position="112"/>
        <end position="134"/>
    </location>
</feature>